<dbReference type="AlphaFoldDB" id="A0AA41W3Z1"/>
<evidence type="ECO:0000256" key="4">
    <source>
        <dbReference type="ARBA" id="ARBA00023163"/>
    </source>
</evidence>
<organism evidence="6 7">
    <name type="scientific">Echinimonas agarilytica</name>
    <dbReference type="NCBI Taxonomy" id="1215918"/>
    <lineage>
        <taxon>Bacteria</taxon>
        <taxon>Pseudomonadati</taxon>
        <taxon>Pseudomonadota</taxon>
        <taxon>Gammaproteobacteria</taxon>
        <taxon>Alteromonadales</taxon>
        <taxon>Echinimonadaceae</taxon>
        <taxon>Echinimonas</taxon>
    </lineage>
</organism>
<feature type="domain" description="HTH lysR-type" evidence="5">
    <location>
        <begin position="6"/>
        <end position="63"/>
    </location>
</feature>
<comment type="caution">
    <text evidence="6">The sequence shown here is derived from an EMBL/GenBank/DDBJ whole genome shotgun (WGS) entry which is preliminary data.</text>
</comment>
<reference evidence="6 7" key="1">
    <citation type="journal article" date="2013" name="Antonie Van Leeuwenhoek">
        <title>Echinimonas agarilytica gen. nov., sp. nov., a new gammaproteobacterium isolated from the sea urchin Strongylocentrotus intermedius.</title>
        <authorList>
            <person name="Nedashkovskaya O.I."/>
            <person name="Stenkova A.M."/>
            <person name="Zhukova N.V."/>
            <person name="Van Trappen S."/>
            <person name="Lee J.S."/>
            <person name="Kim S.B."/>
        </authorList>
    </citation>
    <scope>NUCLEOTIDE SEQUENCE [LARGE SCALE GENOMIC DNA]</scope>
    <source>
        <strain evidence="6 7">KMM 6351</strain>
    </source>
</reference>
<evidence type="ECO:0000256" key="3">
    <source>
        <dbReference type="ARBA" id="ARBA00023125"/>
    </source>
</evidence>
<dbReference type="Proteomes" id="UP001165393">
    <property type="component" value="Unassembled WGS sequence"/>
</dbReference>
<dbReference type="PANTHER" id="PTHR30126">
    <property type="entry name" value="HTH-TYPE TRANSCRIPTIONAL REGULATOR"/>
    <property type="match status" value="1"/>
</dbReference>
<keyword evidence="2" id="KW-0805">Transcription regulation</keyword>
<evidence type="ECO:0000313" key="6">
    <source>
        <dbReference type="EMBL" id="MCM2678269.1"/>
    </source>
</evidence>
<dbReference type="SUPFAM" id="SSF46785">
    <property type="entry name" value="Winged helix' DNA-binding domain"/>
    <property type="match status" value="1"/>
</dbReference>
<dbReference type="Pfam" id="PF03466">
    <property type="entry name" value="LysR_substrate"/>
    <property type="match status" value="1"/>
</dbReference>
<evidence type="ECO:0000256" key="1">
    <source>
        <dbReference type="ARBA" id="ARBA00009437"/>
    </source>
</evidence>
<dbReference type="RefSeq" id="WP_251259603.1">
    <property type="nucleotide sequence ID" value="NZ_JAMQGP010000001.1"/>
</dbReference>
<dbReference type="PROSITE" id="PS50931">
    <property type="entry name" value="HTH_LYSR"/>
    <property type="match status" value="1"/>
</dbReference>
<dbReference type="InterPro" id="IPR005119">
    <property type="entry name" value="LysR_subst-bd"/>
</dbReference>
<dbReference type="GO" id="GO:0003700">
    <property type="term" value="F:DNA-binding transcription factor activity"/>
    <property type="evidence" value="ECO:0007669"/>
    <property type="project" value="InterPro"/>
</dbReference>
<keyword evidence="3" id="KW-0238">DNA-binding</keyword>
<dbReference type="SUPFAM" id="SSF53850">
    <property type="entry name" value="Periplasmic binding protein-like II"/>
    <property type="match status" value="1"/>
</dbReference>
<comment type="similarity">
    <text evidence="1">Belongs to the LysR transcriptional regulatory family.</text>
</comment>
<dbReference type="InterPro" id="IPR036390">
    <property type="entry name" value="WH_DNA-bd_sf"/>
</dbReference>
<name>A0AA41W3Z1_9GAMM</name>
<evidence type="ECO:0000313" key="7">
    <source>
        <dbReference type="Proteomes" id="UP001165393"/>
    </source>
</evidence>
<dbReference type="PANTHER" id="PTHR30126:SF88">
    <property type="entry name" value="TRANSCRIPTIONAL REGULATOR-RELATED"/>
    <property type="match status" value="1"/>
</dbReference>
<gene>
    <name evidence="6" type="ORF">NAF29_01120</name>
</gene>
<dbReference type="InterPro" id="IPR000847">
    <property type="entry name" value="LysR_HTH_N"/>
</dbReference>
<dbReference type="EMBL" id="JAMQGP010000001">
    <property type="protein sequence ID" value="MCM2678269.1"/>
    <property type="molecule type" value="Genomic_DNA"/>
</dbReference>
<keyword evidence="4" id="KW-0804">Transcription</keyword>
<sequence length="302" mass="33375">MKLPRVSLEQWAAFKAVVDCGSFAKAAEALNKSQSAISYSVGKLEQQLPTPALEQQGRKAALTEAGTVLYRHANNLLNQALSVEAHANYLASGWQAEVTIAVDSLVDMQPIICGLRGFSEQYPQTRIRLLETTLSATDDALLERQADMVYTPHVLPGFMGTPVDQFEMPCVVSPNHPMAHIEGTVSSDDMKQHRQVVVRDSGSRRSMDAGWLQAEQRWTVTYFGTSIRIVKQGLGFAFITEPQIEEELVAGTLVKLALPMESKRLIAIYRVLAMQEQSNPAVQAVAGFIDEKFNSLQRNAQR</sequence>
<dbReference type="InterPro" id="IPR036388">
    <property type="entry name" value="WH-like_DNA-bd_sf"/>
</dbReference>
<evidence type="ECO:0000259" key="5">
    <source>
        <dbReference type="PROSITE" id="PS50931"/>
    </source>
</evidence>
<dbReference type="Gene3D" id="1.10.10.10">
    <property type="entry name" value="Winged helix-like DNA-binding domain superfamily/Winged helix DNA-binding domain"/>
    <property type="match status" value="1"/>
</dbReference>
<dbReference type="Pfam" id="PF00126">
    <property type="entry name" value="HTH_1"/>
    <property type="match status" value="1"/>
</dbReference>
<proteinExistence type="inferred from homology"/>
<evidence type="ECO:0000256" key="2">
    <source>
        <dbReference type="ARBA" id="ARBA00023015"/>
    </source>
</evidence>
<keyword evidence="7" id="KW-1185">Reference proteome</keyword>
<protein>
    <submittedName>
        <fullName evidence="6">LysR family transcriptional regulator</fullName>
    </submittedName>
</protein>
<accession>A0AA41W3Z1</accession>
<dbReference type="GO" id="GO:0000976">
    <property type="term" value="F:transcription cis-regulatory region binding"/>
    <property type="evidence" value="ECO:0007669"/>
    <property type="project" value="TreeGrafter"/>
</dbReference>
<dbReference type="Gene3D" id="3.40.190.290">
    <property type="match status" value="1"/>
</dbReference>